<proteinExistence type="predicted"/>
<keyword evidence="2" id="KW-1185">Reference proteome</keyword>
<dbReference type="PANTHER" id="PTHR35276:SF1">
    <property type="entry name" value="TRNA (MNM(5)S(2)U34)-METHYLTRANSFERASE, CHLOROPLASTIC"/>
    <property type="match status" value="1"/>
</dbReference>
<reference evidence="2" key="1">
    <citation type="submission" date="2017-06" db="EMBL/GenBank/DDBJ databases">
        <title>Genome analysis of Fimbriiglobus ruber SP5, the first member of the order Planctomycetales with confirmed chitinolytic capability.</title>
        <authorList>
            <person name="Ravin N.V."/>
            <person name="Rakitin A.L."/>
            <person name="Ivanova A.A."/>
            <person name="Beletsky A.V."/>
            <person name="Kulichevskaya I.S."/>
            <person name="Mardanov A.V."/>
            <person name="Dedysh S.N."/>
        </authorList>
    </citation>
    <scope>NUCLEOTIDE SEQUENCE [LARGE SCALE GENOMIC DNA]</scope>
    <source>
        <strain evidence="2">SP5</strain>
    </source>
</reference>
<dbReference type="Pfam" id="PF06962">
    <property type="entry name" value="rRNA_methylase"/>
    <property type="match status" value="1"/>
</dbReference>
<accession>A0A225DZL8</accession>
<sequence length="188" mass="19498">MFRTTELAQEAVRGAVRAGNCAIDATAGNGHDTVFLARMVGPAGVVFAVDIQASALSQTASRLSAEGIGNVTLLQCDHADLVTVIPAAYHGRVGAVMFNLGYLPGGGRAFVTKPESTARALRAAITLLRPGGVVTVIAYVGHPGGPNEIAAVESVLKVLEAGYEVNETRAQSETAPRLYVIKKGVEKT</sequence>
<dbReference type="AlphaFoldDB" id="A0A225DZL8"/>
<dbReference type="RefSeq" id="WP_088251935.1">
    <property type="nucleotide sequence ID" value="NZ_NIDE01000001.1"/>
</dbReference>
<dbReference type="OrthoDB" id="9792989at2"/>
<dbReference type="InterPro" id="IPR010719">
    <property type="entry name" value="MnmM_MeTrfase"/>
</dbReference>
<dbReference type="GO" id="GO:0008168">
    <property type="term" value="F:methyltransferase activity"/>
    <property type="evidence" value="ECO:0007669"/>
    <property type="project" value="UniProtKB-KW"/>
</dbReference>
<dbReference type="EMBL" id="NIDE01000001">
    <property type="protein sequence ID" value="OWK46742.1"/>
    <property type="molecule type" value="Genomic_DNA"/>
</dbReference>
<dbReference type="Gene3D" id="3.40.50.150">
    <property type="entry name" value="Vaccinia Virus protein VP39"/>
    <property type="match status" value="1"/>
</dbReference>
<dbReference type="PANTHER" id="PTHR35276">
    <property type="entry name" value="S-ADENOSYL-L-METHIONINE-DEPENDENT METHYLTRANSFERASES SUPERFAMILY PROTEIN"/>
    <property type="match status" value="1"/>
</dbReference>
<dbReference type="CDD" id="cd02440">
    <property type="entry name" value="AdoMet_MTases"/>
    <property type="match status" value="1"/>
</dbReference>
<comment type="caution">
    <text evidence="1">The sequence shown here is derived from an EMBL/GenBank/DDBJ whole genome shotgun (WGS) entry which is preliminary data.</text>
</comment>
<keyword evidence="1" id="KW-0489">Methyltransferase</keyword>
<dbReference type="GO" id="GO:0032259">
    <property type="term" value="P:methylation"/>
    <property type="evidence" value="ECO:0007669"/>
    <property type="project" value="UniProtKB-KW"/>
</dbReference>
<organism evidence="1 2">
    <name type="scientific">Fimbriiglobus ruber</name>
    <dbReference type="NCBI Taxonomy" id="1908690"/>
    <lineage>
        <taxon>Bacteria</taxon>
        <taxon>Pseudomonadati</taxon>
        <taxon>Planctomycetota</taxon>
        <taxon>Planctomycetia</taxon>
        <taxon>Gemmatales</taxon>
        <taxon>Gemmataceae</taxon>
        <taxon>Fimbriiglobus</taxon>
    </lineage>
</organism>
<name>A0A225DZL8_9BACT</name>
<dbReference type="Proteomes" id="UP000214646">
    <property type="component" value="Unassembled WGS sequence"/>
</dbReference>
<dbReference type="SUPFAM" id="SSF53335">
    <property type="entry name" value="S-adenosyl-L-methionine-dependent methyltransferases"/>
    <property type="match status" value="1"/>
</dbReference>
<protein>
    <submittedName>
        <fullName evidence="1">Putative rRNA methylase</fullName>
    </submittedName>
</protein>
<keyword evidence="1" id="KW-0808">Transferase</keyword>
<dbReference type="InterPro" id="IPR029063">
    <property type="entry name" value="SAM-dependent_MTases_sf"/>
</dbReference>
<gene>
    <name evidence="1" type="ORF">FRUB_00441</name>
</gene>
<evidence type="ECO:0000313" key="1">
    <source>
        <dbReference type="EMBL" id="OWK46742.1"/>
    </source>
</evidence>
<evidence type="ECO:0000313" key="2">
    <source>
        <dbReference type="Proteomes" id="UP000214646"/>
    </source>
</evidence>